<reference evidence="1 2" key="1">
    <citation type="submission" date="2017-09" db="EMBL/GenBank/DDBJ databases">
        <title>Large-scale bioinformatics analysis of Bacillus genomes uncovers conserved roles of natural products in bacterial physiology.</title>
        <authorList>
            <consortium name="Agbiome Team Llc"/>
            <person name="Bleich R.M."/>
            <person name="Grubbs K.J."/>
            <person name="Santa Maria K.C."/>
            <person name="Allen S.E."/>
            <person name="Farag S."/>
            <person name="Shank E.A."/>
            <person name="Bowers A."/>
        </authorList>
    </citation>
    <scope>NUCLEOTIDE SEQUENCE [LARGE SCALE GENOMIC DNA]</scope>
    <source>
        <strain evidence="1 2">AFS083741</strain>
    </source>
</reference>
<proteinExistence type="predicted"/>
<dbReference type="EMBL" id="NUWJ01000234">
    <property type="protein sequence ID" value="PFK10520.1"/>
    <property type="molecule type" value="Genomic_DNA"/>
</dbReference>
<evidence type="ECO:0000313" key="2">
    <source>
        <dbReference type="Proteomes" id="UP000224413"/>
    </source>
</evidence>
<evidence type="ECO:0000313" key="1">
    <source>
        <dbReference type="EMBL" id="PFK10520.1"/>
    </source>
</evidence>
<dbReference type="Proteomes" id="UP000224413">
    <property type="component" value="Unassembled WGS sequence"/>
</dbReference>
<accession>A0A9X6ZX80</accession>
<name>A0A9X6ZX80_BACCE</name>
<comment type="caution">
    <text evidence="1">The sequence shown here is derived from an EMBL/GenBank/DDBJ whole genome shotgun (WGS) entry which is preliminary data.</text>
</comment>
<gene>
    <name evidence="1" type="ORF">COI98_24080</name>
</gene>
<organism evidence="1 2">
    <name type="scientific">Bacillus cereus</name>
    <dbReference type="NCBI Taxonomy" id="1396"/>
    <lineage>
        <taxon>Bacteria</taxon>
        <taxon>Bacillati</taxon>
        <taxon>Bacillota</taxon>
        <taxon>Bacilli</taxon>
        <taxon>Bacillales</taxon>
        <taxon>Bacillaceae</taxon>
        <taxon>Bacillus</taxon>
        <taxon>Bacillus cereus group</taxon>
    </lineage>
</organism>
<dbReference type="AlphaFoldDB" id="A0A9X6ZX80"/>
<sequence>MLSLGCFSVWLDRGHHIKKRKLYVWTQFRHKISDPLYAKGPNIYFTVLYSEQFLAYEVCVATEPSLTLSISGHQK</sequence>
<protein>
    <submittedName>
        <fullName evidence="1">Uncharacterized protein</fullName>
    </submittedName>
</protein>